<name>A0AAW1Q157_9CHLO</name>
<evidence type="ECO:0000313" key="3">
    <source>
        <dbReference type="Proteomes" id="UP001489004"/>
    </source>
</evidence>
<feature type="region of interest" description="Disordered" evidence="1">
    <location>
        <begin position="94"/>
        <end position="133"/>
    </location>
</feature>
<comment type="caution">
    <text evidence="2">The sequence shown here is derived from an EMBL/GenBank/DDBJ whole genome shotgun (WGS) entry which is preliminary data.</text>
</comment>
<keyword evidence="3" id="KW-1185">Reference proteome</keyword>
<feature type="region of interest" description="Disordered" evidence="1">
    <location>
        <begin position="226"/>
        <end position="270"/>
    </location>
</feature>
<dbReference type="EMBL" id="JALJOR010000007">
    <property type="protein sequence ID" value="KAK9814174.1"/>
    <property type="molecule type" value="Genomic_DNA"/>
</dbReference>
<accession>A0AAW1Q157</accession>
<organism evidence="2 3">
    <name type="scientific">[Myrmecia] bisecta</name>
    <dbReference type="NCBI Taxonomy" id="41462"/>
    <lineage>
        <taxon>Eukaryota</taxon>
        <taxon>Viridiplantae</taxon>
        <taxon>Chlorophyta</taxon>
        <taxon>core chlorophytes</taxon>
        <taxon>Trebouxiophyceae</taxon>
        <taxon>Trebouxiales</taxon>
        <taxon>Trebouxiaceae</taxon>
        <taxon>Myrmecia</taxon>
    </lineage>
</organism>
<feature type="region of interest" description="Disordered" evidence="1">
    <location>
        <begin position="1"/>
        <end position="66"/>
    </location>
</feature>
<evidence type="ECO:0008006" key="4">
    <source>
        <dbReference type="Google" id="ProtNLM"/>
    </source>
</evidence>
<dbReference type="AlphaFoldDB" id="A0AAW1Q157"/>
<sequence length="270" mass="28619">MASQPAYNPSAPGPKPAAVPPAAGPVPADSNKVVEKSYTTVHTEVKSGAAKTPAKKHRGPTDEEKKQLLKIAGAAAAAITAVALGVAGYKACKNKDDNKKEKAERKVDEGKNWLGQKASDAKQSAHNTKEAAKDKAAKLEAKLEDTAAAKKLQEAKEKADKQKIELEKKSLKASGEYDDKLKHGYVKAAEKAGNAKDAVDRNPVVKEWQTLNALQGGAVHLCAAKHKGHEAKHKGHEAKEDTRGILDKLFNRNPPPKSKSQLLGAGGTAE</sequence>
<evidence type="ECO:0000313" key="2">
    <source>
        <dbReference type="EMBL" id="KAK9814174.1"/>
    </source>
</evidence>
<gene>
    <name evidence="2" type="ORF">WJX72_001634</name>
</gene>
<protein>
    <recommendedName>
        <fullName evidence="4">Late embryogenesis abundant protein</fullName>
    </recommendedName>
</protein>
<proteinExistence type="predicted"/>
<feature type="compositionally biased region" description="Basic and acidic residues" evidence="1">
    <location>
        <begin position="237"/>
        <end position="250"/>
    </location>
</feature>
<feature type="compositionally biased region" description="Basic residues" evidence="1">
    <location>
        <begin position="226"/>
        <end position="236"/>
    </location>
</feature>
<feature type="compositionally biased region" description="Basic and acidic residues" evidence="1">
    <location>
        <begin position="94"/>
        <end position="111"/>
    </location>
</feature>
<reference evidence="2 3" key="1">
    <citation type="journal article" date="2024" name="Nat. Commun.">
        <title>Phylogenomics reveals the evolutionary origins of lichenization in chlorophyte algae.</title>
        <authorList>
            <person name="Puginier C."/>
            <person name="Libourel C."/>
            <person name="Otte J."/>
            <person name="Skaloud P."/>
            <person name="Haon M."/>
            <person name="Grisel S."/>
            <person name="Petersen M."/>
            <person name="Berrin J.G."/>
            <person name="Delaux P.M."/>
            <person name="Dal Grande F."/>
            <person name="Keller J."/>
        </authorList>
    </citation>
    <scope>NUCLEOTIDE SEQUENCE [LARGE SCALE GENOMIC DNA]</scope>
    <source>
        <strain evidence="2 3">SAG 2043</strain>
    </source>
</reference>
<evidence type="ECO:0000256" key="1">
    <source>
        <dbReference type="SAM" id="MobiDB-lite"/>
    </source>
</evidence>
<dbReference type="Proteomes" id="UP001489004">
    <property type="component" value="Unassembled WGS sequence"/>
</dbReference>
<feature type="compositionally biased region" description="Pro residues" evidence="1">
    <location>
        <begin position="11"/>
        <end position="24"/>
    </location>
</feature>